<comment type="subcellular location">
    <subcellularLocation>
        <location evidence="1 8">Cell membrane</location>
        <topology evidence="1 8">Multi-pass membrane protein</topology>
    </subcellularLocation>
</comment>
<evidence type="ECO:0000256" key="2">
    <source>
        <dbReference type="ARBA" id="ARBA00009142"/>
    </source>
</evidence>
<accession>A0A6N9Q599</accession>
<keyword evidence="5 8" id="KW-0812">Transmembrane</keyword>
<keyword evidence="10" id="KW-1185">Reference proteome</keyword>
<dbReference type="Proteomes" id="UP000448943">
    <property type="component" value="Unassembled WGS sequence"/>
</dbReference>
<evidence type="ECO:0000256" key="3">
    <source>
        <dbReference type="ARBA" id="ARBA00022448"/>
    </source>
</evidence>
<dbReference type="PANTHER" id="PTHR30269">
    <property type="entry name" value="TRANSMEMBRANE PROTEIN YFCA"/>
    <property type="match status" value="1"/>
</dbReference>
<evidence type="ECO:0000256" key="1">
    <source>
        <dbReference type="ARBA" id="ARBA00004651"/>
    </source>
</evidence>
<feature type="transmembrane region" description="Helical" evidence="8">
    <location>
        <begin position="175"/>
        <end position="196"/>
    </location>
</feature>
<comment type="similarity">
    <text evidence="2 8">Belongs to the 4-toluene sulfonate uptake permease (TSUP) (TC 2.A.102) family.</text>
</comment>
<evidence type="ECO:0000256" key="4">
    <source>
        <dbReference type="ARBA" id="ARBA00022475"/>
    </source>
</evidence>
<evidence type="ECO:0000313" key="9">
    <source>
        <dbReference type="EMBL" id="NBI29992.1"/>
    </source>
</evidence>
<dbReference type="PANTHER" id="PTHR30269:SF23">
    <property type="entry name" value="MEMBRANE TRANSPORTER PROTEIN YDHB-RELATED"/>
    <property type="match status" value="1"/>
</dbReference>
<keyword evidence="6 8" id="KW-1133">Transmembrane helix</keyword>
<comment type="caution">
    <text evidence="9">The sequence shown here is derived from an EMBL/GenBank/DDBJ whole genome shotgun (WGS) entry which is preliminary data.</text>
</comment>
<dbReference type="InterPro" id="IPR052017">
    <property type="entry name" value="TSUP"/>
</dbReference>
<proteinExistence type="inferred from homology"/>
<dbReference type="InterPro" id="IPR002781">
    <property type="entry name" value="TM_pro_TauE-like"/>
</dbReference>
<dbReference type="AlphaFoldDB" id="A0A6N9Q599"/>
<sequence length="255" mass="28134">MFDLTFFQLCLTILAALLIGFSKTGVPSAGIFFVVILAAIFPAKESVGILLPMLIVADIVAVTYYRKTVIWRYLVKLIPWVFSGIIIGFFVLRSITDDELSLLLGIIILGLIFLHISKSKLESWLQSNFTESSVFLNLLGILAGFTTMVGNAAGAIMSIYLLTKGLKKNEFIGTGAWFFISVNVIKIPFFVSIGLITPATLIFNAWMIPAILIGTWLGIKFLPRIPQKHFQIIILALSAIGGVKLIWDGVVYLMK</sequence>
<reference evidence="9 10" key="1">
    <citation type="submission" date="2019-01" db="EMBL/GenBank/DDBJ databases">
        <title>Chengkuizengella sp. nov., isolated from deep-sea sediment of East Pacific Ocean.</title>
        <authorList>
            <person name="Yang J."/>
            <person name="Lai Q."/>
            <person name="Shao Z."/>
        </authorList>
    </citation>
    <scope>NUCLEOTIDE SEQUENCE [LARGE SCALE GENOMIC DNA]</scope>
    <source>
        <strain evidence="9 10">YPA3-1-1</strain>
    </source>
</reference>
<name>A0A6N9Q599_9BACL</name>
<feature type="transmembrane region" description="Helical" evidence="8">
    <location>
        <begin position="136"/>
        <end position="163"/>
    </location>
</feature>
<evidence type="ECO:0000256" key="7">
    <source>
        <dbReference type="ARBA" id="ARBA00023136"/>
    </source>
</evidence>
<feature type="transmembrane region" description="Helical" evidence="8">
    <location>
        <begin position="202"/>
        <end position="222"/>
    </location>
</feature>
<feature type="transmembrane region" description="Helical" evidence="8">
    <location>
        <begin position="229"/>
        <end position="247"/>
    </location>
</feature>
<dbReference type="GO" id="GO:0005886">
    <property type="term" value="C:plasma membrane"/>
    <property type="evidence" value="ECO:0007669"/>
    <property type="project" value="UniProtKB-SubCell"/>
</dbReference>
<dbReference type="Pfam" id="PF01925">
    <property type="entry name" value="TauE"/>
    <property type="match status" value="1"/>
</dbReference>
<evidence type="ECO:0000256" key="6">
    <source>
        <dbReference type="ARBA" id="ARBA00022989"/>
    </source>
</evidence>
<evidence type="ECO:0000256" key="5">
    <source>
        <dbReference type="ARBA" id="ARBA00022692"/>
    </source>
</evidence>
<organism evidence="9 10">
    <name type="scientific">Chengkuizengella marina</name>
    <dbReference type="NCBI Taxonomy" id="2507566"/>
    <lineage>
        <taxon>Bacteria</taxon>
        <taxon>Bacillati</taxon>
        <taxon>Bacillota</taxon>
        <taxon>Bacilli</taxon>
        <taxon>Bacillales</taxon>
        <taxon>Paenibacillaceae</taxon>
        <taxon>Chengkuizengella</taxon>
    </lineage>
</organism>
<dbReference type="EMBL" id="SIJB01000029">
    <property type="protein sequence ID" value="NBI29992.1"/>
    <property type="molecule type" value="Genomic_DNA"/>
</dbReference>
<keyword evidence="3" id="KW-0813">Transport</keyword>
<evidence type="ECO:0000256" key="8">
    <source>
        <dbReference type="RuleBase" id="RU363041"/>
    </source>
</evidence>
<dbReference type="RefSeq" id="WP_160646804.1">
    <property type="nucleotide sequence ID" value="NZ_SIJB01000029.1"/>
</dbReference>
<dbReference type="OrthoDB" id="9801058at2"/>
<keyword evidence="7 8" id="KW-0472">Membrane</keyword>
<feature type="transmembrane region" description="Helical" evidence="8">
    <location>
        <begin position="99"/>
        <end position="116"/>
    </location>
</feature>
<evidence type="ECO:0000313" key="10">
    <source>
        <dbReference type="Proteomes" id="UP000448943"/>
    </source>
</evidence>
<keyword evidence="4 8" id="KW-1003">Cell membrane</keyword>
<protein>
    <recommendedName>
        <fullName evidence="8">Probable membrane transporter protein</fullName>
    </recommendedName>
</protein>
<feature type="transmembrane region" description="Helical" evidence="8">
    <location>
        <begin position="71"/>
        <end position="92"/>
    </location>
</feature>
<gene>
    <name evidence="9" type="ORF">ERL59_13655</name>
</gene>